<proteinExistence type="predicted"/>
<reference evidence="2 3" key="1">
    <citation type="submission" date="2020-08" db="EMBL/GenBank/DDBJ databases">
        <title>Genomic Encyclopedia of Type Strains, Phase III (KMG-III): the genomes of soil and plant-associated and newly described type strains.</title>
        <authorList>
            <person name="Whitman W."/>
        </authorList>
    </citation>
    <scope>NUCLEOTIDE SEQUENCE [LARGE SCALE GENOMIC DNA]</scope>
    <source>
        <strain evidence="2 3">CECT 7247</strain>
    </source>
</reference>
<comment type="caution">
    <text evidence="2">The sequence shown here is derived from an EMBL/GenBank/DDBJ whole genome shotgun (WGS) entry which is preliminary data.</text>
</comment>
<name>A0ABR6GKZ9_9BURK</name>
<accession>A0ABR6GKZ9</accession>
<evidence type="ECO:0000313" key="3">
    <source>
        <dbReference type="Proteomes" id="UP000574369"/>
    </source>
</evidence>
<protein>
    <submittedName>
        <fullName evidence="2">Heat shock protein HslJ</fullName>
    </submittedName>
</protein>
<evidence type="ECO:0000259" key="1">
    <source>
        <dbReference type="Pfam" id="PF03724"/>
    </source>
</evidence>
<evidence type="ECO:0000313" key="2">
    <source>
        <dbReference type="EMBL" id="MBB3192782.1"/>
    </source>
</evidence>
<sequence>MTTLPEALPFSSSAAQVVGAPVARSGLRRHPWMAVMATAMVVGLSACANGPAEPTTPAGSLPHTARWDQQEWVVTAINGAELPATGPRPTLRIDDGVASGTDGCNRYRTPLKPASDVPSALRFDEAGGASTRMACPGDGDSVSRGWRAAMQATRSVRTEPHRLTLVDESGNIVARLAPVKTQEAQR</sequence>
<keyword evidence="2" id="KW-0346">Stress response</keyword>
<dbReference type="RefSeq" id="WP_088449536.1">
    <property type="nucleotide sequence ID" value="NZ_JACHXO010000001.1"/>
</dbReference>
<dbReference type="Proteomes" id="UP000574369">
    <property type="component" value="Unassembled WGS sequence"/>
</dbReference>
<dbReference type="InterPro" id="IPR005184">
    <property type="entry name" value="DUF306_Meta_HslJ"/>
</dbReference>
<keyword evidence="3" id="KW-1185">Reference proteome</keyword>
<feature type="domain" description="DUF306" evidence="1">
    <location>
        <begin position="67"/>
        <end position="174"/>
    </location>
</feature>
<dbReference type="EMBL" id="JACHXO010000001">
    <property type="protein sequence ID" value="MBB3192782.1"/>
    <property type="molecule type" value="Genomic_DNA"/>
</dbReference>
<dbReference type="InterPro" id="IPR038670">
    <property type="entry name" value="HslJ-like_sf"/>
</dbReference>
<dbReference type="Gene3D" id="2.40.128.270">
    <property type="match status" value="1"/>
</dbReference>
<gene>
    <name evidence="2" type="ORF">FHS28_000147</name>
</gene>
<organism evidence="2 3">
    <name type="scientific">Roseateles terrae</name>
    <dbReference type="NCBI Taxonomy" id="431060"/>
    <lineage>
        <taxon>Bacteria</taxon>
        <taxon>Pseudomonadati</taxon>
        <taxon>Pseudomonadota</taxon>
        <taxon>Betaproteobacteria</taxon>
        <taxon>Burkholderiales</taxon>
        <taxon>Sphaerotilaceae</taxon>
        <taxon>Roseateles</taxon>
    </lineage>
</organism>
<dbReference type="Pfam" id="PF03724">
    <property type="entry name" value="META"/>
    <property type="match status" value="1"/>
</dbReference>